<dbReference type="InterPro" id="IPR029017">
    <property type="entry name" value="Enolase-like_N"/>
</dbReference>
<reference evidence="10" key="1">
    <citation type="journal article" date="2019" name="Int. J. Syst. Evol. Microbiol.">
        <title>The Global Catalogue of Microorganisms (GCM) 10K type strain sequencing project: providing services to taxonomists for standard genome sequencing and annotation.</title>
        <authorList>
            <consortium name="The Broad Institute Genomics Platform"/>
            <consortium name="The Broad Institute Genome Sequencing Center for Infectious Disease"/>
            <person name="Wu L."/>
            <person name="Ma J."/>
        </authorList>
    </citation>
    <scope>NUCLEOTIDE SEQUENCE [LARGE SCALE GENOMIC DNA]</scope>
    <source>
        <strain evidence="10">CCUG 61889</strain>
    </source>
</reference>
<proteinExistence type="inferred from homology"/>
<dbReference type="EC" id="4.2.1.113" evidence="6 7"/>
<comment type="cofactor">
    <cofactor evidence="1 7">
        <name>a divalent metal cation</name>
        <dbReference type="ChEBI" id="CHEBI:60240"/>
    </cofactor>
</comment>
<dbReference type="RefSeq" id="WP_377916464.1">
    <property type="nucleotide sequence ID" value="NZ_JBHRZT010000059.1"/>
</dbReference>
<comment type="caution">
    <text evidence="9">The sequence shown here is derived from an EMBL/GenBank/DDBJ whole genome shotgun (WGS) entry which is preliminary data.</text>
</comment>
<accession>A0ABV8B5T6</accession>
<feature type="active site" description="Proton acceptor" evidence="7">
    <location>
        <position position="262"/>
    </location>
</feature>
<keyword evidence="4 7" id="KW-0460">Magnesium</keyword>
<dbReference type="Proteomes" id="UP001595752">
    <property type="component" value="Unassembled WGS sequence"/>
</dbReference>
<dbReference type="SFLD" id="SFLDS00001">
    <property type="entry name" value="Enolase"/>
    <property type="match status" value="1"/>
</dbReference>
<gene>
    <name evidence="7 9" type="primary">menC</name>
    <name evidence="9" type="ORF">ACFOU2_15045</name>
</gene>
<dbReference type="InterPro" id="IPR013342">
    <property type="entry name" value="Mandelate_racemase_C"/>
</dbReference>
<organism evidence="9 10">
    <name type="scientific">Bacillus songklensis</name>
    <dbReference type="NCBI Taxonomy" id="1069116"/>
    <lineage>
        <taxon>Bacteria</taxon>
        <taxon>Bacillati</taxon>
        <taxon>Bacillota</taxon>
        <taxon>Bacilli</taxon>
        <taxon>Bacillales</taxon>
        <taxon>Bacillaceae</taxon>
        <taxon>Bacillus</taxon>
    </lineage>
</organism>
<dbReference type="InterPro" id="IPR047585">
    <property type="entry name" value="MenC"/>
</dbReference>
<evidence type="ECO:0000256" key="7">
    <source>
        <dbReference type="HAMAP-Rule" id="MF_01933"/>
    </source>
</evidence>
<evidence type="ECO:0000256" key="4">
    <source>
        <dbReference type="ARBA" id="ARBA00022842"/>
    </source>
</evidence>
<dbReference type="SFLD" id="SFLDF00009">
    <property type="entry name" value="o-succinylbenzoate_synthase"/>
    <property type="match status" value="1"/>
</dbReference>
<sequence>MNIKYVILRFIKMDLLAPFVTSYGKVQKREMILVEVEDTDGVTGWGEVVAFSIPWYTEETIQTCFHVLDEFLIPSLLKGECKHPEDLTAVFSPVKRNRMAKAGLDTALWDLYATKREKPLASVLGGTRNKIEAGVVIGIDDIPKMLAKIEQYLKEGYKRFKVKIKPGYDYELIRQIRKEYPSLPLMADANSAYTLHDIERLKLLDEFELMMIEQPLDSDDIVDHAKLQREIMTPICLDESIVSYDDVRKAIELGSCQIVNVKVGRVGGLTEAKRIHDLCLDQRIDLWVGGMLESGVSRAHNIALASLPGFTIPGDISASSRYWEKDVIVPEVIVTDGYIQVPSKIGMGFEIDREFLKKVTYETKTYKAM</sequence>
<dbReference type="SUPFAM" id="SSF51604">
    <property type="entry name" value="Enolase C-terminal domain-like"/>
    <property type="match status" value="1"/>
</dbReference>
<dbReference type="SFLD" id="SFLDG00180">
    <property type="entry name" value="muconate_cycloisomerase"/>
    <property type="match status" value="1"/>
</dbReference>
<dbReference type="InterPro" id="IPR036849">
    <property type="entry name" value="Enolase-like_C_sf"/>
</dbReference>
<dbReference type="PANTHER" id="PTHR48073">
    <property type="entry name" value="O-SUCCINYLBENZOATE SYNTHASE-RELATED"/>
    <property type="match status" value="1"/>
</dbReference>
<dbReference type="SMART" id="SM00922">
    <property type="entry name" value="MR_MLE"/>
    <property type="match status" value="1"/>
</dbReference>
<dbReference type="InterPro" id="IPR010197">
    <property type="entry name" value="OSBS/NAAAR"/>
</dbReference>
<dbReference type="PANTHER" id="PTHR48073:SF5">
    <property type="entry name" value="O-SUCCINYLBENZOATE SYNTHASE"/>
    <property type="match status" value="1"/>
</dbReference>
<feature type="binding site" evidence="7">
    <location>
        <position position="213"/>
    </location>
    <ligand>
        <name>Mg(2+)</name>
        <dbReference type="ChEBI" id="CHEBI:18420"/>
    </ligand>
</feature>
<feature type="binding site" evidence="7">
    <location>
        <position position="188"/>
    </location>
    <ligand>
        <name>Mg(2+)</name>
        <dbReference type="ChEBI" id="CHEBI:18420"/>
    </ligand>
</feature>
<dbReference type="Gene3D" id="3.30.390.10">
    <property type="entry name" value="Enolase-like, N-terminal domain"/>
    <property type="match status" value="1"/>
</dbReference>
<keyword evidence="10" id="KW-1185">Reference proteome</keyword>
<dbReference type="NCBIfam" id="TIGR01928">
    <property type="entry name" value="menC_lowGC_arch"/>
    <property type="match status" value="1"/>
</dbReference>
<dbReference type="CDD" id="cd03317">
    <property type="entry name" value="NAAAR"/>
    <property type="match status" value="1"/>
</dbReference>
<dbReference type="SUPFAM" id="SSF54826">
    <property type="entry name" value="Enolase N-terminal domain-like"/>
    <property type="match status" value="1"/>
</dbReference>
<name>A0ABV8B5T6_9BACI</name>
<comment type="pathway">
    <text evidence="7">Quinol/quinone metabolism; 1,4-dihydroxy-2-naphthoate biosynthesis; 1,4-dihydroxy-2-naphthoate from chorismate: step 4/7.</text>
</comment>
<feature type="active site" description="Proton donor" evidence="7">
    <location>
        <position position="163"/>
    </location>
</feature>
<comment type="catalytic activity">
    <reaction evidence="7">
        <text>(1R,6R)-6-hydroxy-2-succinyl-cyclohexa-2,4-diene-1-carboxylate = 2-succinylbenzoate + H2O</text>
        <dbReference type="Rhea" id="RHEA:10196"/>
        <dbReference type="ChEBI" id="CHEBI:15377"/>
        <dbReference type="ChEBI" id="CHEBI:18325"/>
        <dbReference type="ChEBI" id="CHEBI:58689"/>
        <dbReference type="EC" id="4.2.1.113"/>
    </reaction>
</comment>
<dbReference type="GO" id="GO:0043748">
    <property type="term" value="F:O-succinylbenzoate synthase activity"/>
    <property type="evidence" value="ECO:0007669"/>
    <property type="project" value="UniProtKB-EC"/>
</dbReference>
<keyword evidence="3 7" id="KW-0479">Metal-binding</keyword>
<dbReference type="InterPro" id="IPR029065">
    <property type="entry name" value="Enolase_C-like"/>
</dbReference>
<protein>
    <recommendedName>
        <fullName evidence="6 7">o-succinylbenzoate synthase</fullName>
        <shortName evidence="7">OSB synthase</shortName>
        <shortName evidence="7">OSBS</shortName>
        <ecNumber evidence="6 7">4.2.1.113</ecNumber>
    </recommendedName>
    <alternativeName>
        <fullName evidence="7">4-(2'-carboxyphenyl)-4-oxybutyric acid synthase</fullName>
    </alternativeName>
    <alternativeName>
        <fullName evidence="7">o-succinylbenzoic acid synthase</fullName>
    </alternativeName>
</protein>
<evidence type="ECO:0000256" key="5">
    <source>
        <dbReference type="ARBA" id="ARBA00023239"/>
    </source>
</evidence>
<feature type="domain" description="Mandelate racemase/muconate lactonizing enzyme C-terminal" evidence="8">
    <location>
        <begin position="142"/>
        <end position="234"/>
    </location>
</feature>
<dbReference type="Gene3D" id="3.20.20.120">
    <property type="entry name" value="Enolase-like C-terminal domain"/>
    <property type="match status" value="1"/>
</dbReference>
<dbReference type="EMBL" id="JBHRZT010000059">
    <property type="protein sequence ID" value="MFC3884719.1"/>
    <property type="molecule type" value="Genomic_DNA"/>
</dbReference>
<dbReference type="Pfam" id="PF13378">
    <property type="entry name" value="MR_MLE_C"/>
    <property type="match status" value="1"/>
</dbReference>
<dbReference type="InterPro" id="IPR013341">
    <property type="entry name" value="Mandelate_racemase_N_dom"/>
</dbReference>
<comment type="pathway">
    <text evidence="7">Quinol/quinone metabolism; menaquinone biosynthesis.</text>
</comment>
<comment type="function">
    <text evidence="7">Converts 2-succinyl-6-hydroxy-2,4-cyclohexadiene-1-carboxylate (SHCHC) to 2-succinylbenzoate (OSB).</text>
</comment>
<evidence type="ECO:0000256" key="3">
    <source>
        <dbReference type="ARBA" id="ARBA00022723"/>
    </source>
</evidence>
<evidence type="ECO:0000256" key="2">
    <source>
        <dbReference type="ARBA" id="ARBA00022428"/>
    </source>
</evidence>
<comment type="similarity">
    <text evidence="7">Belongs to the mandelate racemase/muconate lactonizing enzyme family. MenC type 2 subfamily.</text>
</comment>
<evidence type="ECO:0000313" key="9">
    <source>
        <dbReference type="EMBL" id="MFC3884719.1"/>
    </source>
</evidence>
<dbReference type="Pfam" id="PF02746">
    <property type="entry name" value="MR_MLE_N"/>
    <property type="match status" value="1"/>
</dbReference>
<evidence type="ECO:0000313" key="10">
    <source>
        <dbReference type="Proteomes" id="UP001595752"/>
    </source>
</evidence>
<feature type="binding site" evidence="7">
    <location>
        <position position="238"/>
    </location>
    <ligand>
        <name>Mg(2+)</name>
        <dbReference type="ChEBI" id="CHEBI:18420"/>
    </ligand>
</feature>
<evidence type="ECO:0000256" key="1">
    <source>
        <dbReference type="ARBA" id="ARBA00001968"/>
    </source>
</evidence>
<dbReference type="HAMAP" id="MF_01933">
    <property type="entry name" value="MenC_2"/>
    <property type="match status" value="1"/>
</dbReference>
<keyword evidence="5 7" id="KW-0456">Lyase</keyword>
<evidence type="ECO:0000259" key="8">
    <source>
        <dbReference type="SMART" id="SM00922"/>
    </source>
</evidence>
<keyword evidence="2 7" id="KW-0474">Menaquinone biosynthesis</keyword>
<evidence type="ECO:0000256" key="6">
    <source>
        <dbReference type="ARBA" id="ARBA00029491"/>
    </source>
</evidence>